<dbReference type="Pfam" id="PF07534">
    <property type="entry name" value="TLD"/>
    <property type="match status" value="1"/>
</dbReference>
<feature type="domain" description="TLDc" evidence="1">
    <location>
        <begin position="63"/>
        <end position="238"/>
    </location>
</feature>
<dbReference type="STRING" id="45351.A7SYW8"/>
<name>A7SYW8_NEMVE</name>
<evidence type="ECO:0000259" key="1">
    <source>
        <dbReference type="PROSITE" id="PS51886"/>
    </source>
</evidence>
<dbReference type="OMA" id="RCWHASS"/>
<dbReference type="PhylomeDB" id="A7SYW8"/>
<evidence type="ECO:0000313" key="2">
    <source>
        <dbReference type="EMBL" id="EDO31095.1"/>
    </source>
</evidence>
<dbReference type="InterPro" id="IPR044044">
    <property type="entry name" value="DUF5679"/>
</dbReference>
<keyword evidence="3" id="KW-1185">Reference proteome</keyword>
<gene>
    <name evidence="2" type="ORF">NEMVEDRAFT_v1g219700</name>
</gene>
<accession>A7SYW8</accession>
<dbReference type="EMBL" id="DS469937">
    <property type="protein sequence ID" value="EDO31095.1"/>
    <property type="molecule type" value="Genomic_DNA"/>
</dbReference>
<dbReference type="Proteomes" id="UP000001593">
    <property type="component" value="Unassembled WGS sequence"/>
</dbReference>
<dbReference type="AlphaFoldDB" id="A7SYW8"/>
<organism evidence="2 3">
    <name type="scientific">Nematostella vectensis</name>
    <name type="common">Starlet sea anemone</name>
    <dbReference type="NCBI Taxonomy" id="45351"/>
    <lineage>
        <taxon>Eukaryota</taxon>
        <taxon>Metazoa</taxon>
        <taxon>Cnidaria</taxon>
        <taxon>Anthozoa</taxon>
        <taxon>Hexacorallia</taxon>
        <taxon>Actiniaria</taxon>
        <taxon>Edwardsiidae</taxon>
        <taxon>Nematostella</taxon>
    </lineage>
</organism>
<proteinExistence type="predicted"/>
<dbReference type="InParanoid" id="A7SYW8"/>
<reference evidence="2 3" key="1">
    <citation type="journal article" date="2007" name="Science">
        <title>Sea anemone genome reveals ancestral eumetazoan gene repertoire and genomic organization.</title>
        <authorList>
            <person name="Putnam N.H."/>
            <person name="Srivastava M."/>
            <person name="Hellsten U."/>
            <person name="Dirks B."/>
            <person name="Chapman J."/>
            <person name="Salamov A."/>
            <person name="Terry A."/>
            <person name="Shapiro H."/>
            <person name="Lindquist E."/>
            <person name="Kapitonov V.V."/>
            <person name="Jurka J."/>
            <person name="Genikhovich G."/>
            <person name="Grigoriev I.V."/>
            <person name="Lucas S.M."/>
            <person name="Steele R.E."/>
            <person name="Finnerty J.R."/>
            <person name="Technau U."/>
            <person name="Martindale M.Q."/>
            <person name="Rokhsar D.S."/>
        </authorList>
    </citation>
    <scope>NUCLEOTIDE SEQUENCE [LARGE SCALE GENOMIC DNA]</scope>
    <source>
        <strain evidence="3">CH2 X CH6</strain>
    </source>
</reference>
<dbReference type="InterPro" id="IPR006571">
    <property type="entry name" value="TLDc_dom"/>
</dbReference>
<protein>
    <recommendedName>
        <fullName evidence="1">TLDc domain-containing protein</fullName>
    </recommendedName>
</protein>
<dbReference type="Pfam" id="PF18930">
    <property type="entry name" value="DUF5679"/>
    <property type="match status" value="1"/>
</dbReference>
<sequence>MYCLRQRKFIDTVNKITEVSGNGRLRMVGECGECGAMKSKFIKATEGGSLVFLNSSSILMNASSLTLNYTRDLHTFLAPVLSSPTSSWRRCWHASSDGWAASKFRFLCEDKGPTVTIVEVGQYVFGGYADKPWTGCNCRVSSSKAFLFTLYNTQGYKPDKMLLKSTPDTSAIGDFSSAGPDFGRGSDLVIANNANSNRLSYTFPHSYHLPSGCTLNTCLAGSGSLYFTPSDVEVFYEVP</sequence>
<dbReference type="HOGENOM" id="CLU_101529_0_0_1"/>
<dbReference type="SMART" id="SM00584">
    <property type="entry name" value="TLDc"/>
    <property type="match status" value="1"/>
</dbReference>
<evidence type="ECO:0000313" key="3">
    <source>
        <dbReference type="Proteomes" id="UP000001593"/>
    </source>
</evidence>
<dbReference type="PROSITE" id="PS51886">
    <property type="entry name" value="TLDC"/>
    <property type="match status" value="1"/>
</dbReference>